<evidence type="ECO:0000256" key="1">
    <source>
        <dbReference type="SAM" id="Phobius"/>
    </source>
</evidence>
<comment type="caution">
    <text evidence="2">The sequence shown here is derived from an EMBL/GenBank/DDBJ whole genome shotgun (WGS) entry which is preliminary data.</text>
</comment>
<accession>A0ABC8K4C5</accession>
<reference evidence="2 3" key="1">
    <citation type="submission" date="2022-03" db="EMBL/GenBank/DDBJ databases">
        <authorList>
            <person name="Macdonald S."/>
            <person name="Ahmed S."/>
            <person name="Newling K."/>
        </authorList>
    </citation>
    <scope>NUCLEOTIDE SEQUENCE [LARGE SCALE GENOMIC DNA]</scope>
</reference>
<name>A0ABC8K4C5_ERUVS</name>
<evidence type="ECO:0000313" key="2">
    <source>
        <dbReference type="EMBL" id="CAH8353637.1"/>
    </source>
</evidence>
<protein>
    <submittedName>
        <fullName evidence="2">Uncharacterized protein</fullName>
    </submittedName>
</protein>
<dbReference type="EMBL" id="CAKOAT010184710">
    <property type="protein sequence ID" value="CAH8353637.1"/>
    <property type="molecule type" value="Genomic_DNA"/>
</dbReference>
<keyword evidence="3" id="KW-1185">Reference proteome</keyword>
<keyword evidence="1" id="KW-1133">Transmembrane helix</keyword>
<sequence>MAKDQYVNKDLFSLILSHVSRFGWSVVDTRQVRHLKDQGFQCDEKVVKVQKTVCELKKTVRELKTVCVVVSVLASIGLAVMCVTGRASMV</sequence>
<proteinExistence type="predicted"/>
<organism evidence="2 3">
    <name type="scientific">Eruca vesicaria subsp. sativa</name>
    <name type="common">Garden rocket</name>
    <name type="synonym">Eruca sativa</name>
    <dbReference type="NCBI Taxonomy" id="29727"/>
    <lineage>
        <taxon>Eukaryota</taxon>
        <taxon>Viridiplantae</taxon>
        <taxon>Streptophyta</taxon>
        <taxon>Embryophyta</taxon>
        <taxon>Tracheophyta</taxon>
        <taxon>Spermatophyta</taxon>
        <taxon>Magnoliopsida</taxon>
        <taxon>eudicotyledons</taxon>
        <taxon>Gunneridae</taxon>
        <taxon>Pentapetalae</taxon>
        <taxon>rosids</taxon>
        <taxon>malvids</taxon>
        <taxon>Brassicales</taxon>
        <taxon>Brassicaceae</taxon>
        <taxon>Brassiceae</taxon>
        <taxon>Eruca</taxon>
    </lineage>
</organism>
<keyword evidence="1" id="KW-0472">Membrane</keyword>
<keyword evidence="1" id="KW-0812">Transmembrane</keyword>
<dbReference type="AlphaFoldDB" id="A0ABC8K4C5"/>
<dbReference type="Proteomes" id="UP001642260">
    <property type="component" value="Unassembled WGS sequence"/>
</dbReference>
<gene>
    <name evidence="2" type="ORF">ERUC_LOCUS19392</name>
</gene>
<evidence type="ECO:0000313" key="3">
    <source>
        <dbReference type="Proteomes" id="UP001642260"/>
    </source>
</evidence>
<feature type="transmembrane region" description="Helical" evidence="1">
    <location>
        <begin position="66"/>
        <end position="87"/>
    </location>
</feature>